<dbReference type="AlphaFoldDB" id="A0A344LAE1"/>
<protein>
    <submittedName>
        <fullName evidence="1">Uncharacterized protein</fullName>
    </submittedName>
</protein>
<dbReference type="KEGG" id="aab:A4R43_23030"/>
<name>A0A344LAE1_9PSEU</name>
<dbReference type="EMBL" id="CP015163">
    <property type="protein sequence ID" value="AXB45015.1"/>
    <property type="molecule type" value="Genomic_DNA"/>
</dbReference>
<accession>A0A344LAE1</accession>
<keyword evidence="2" id="KW-1185">Reference proteome</keyword>
<dbReference type="RefSeq" id="WP_113694274.1">
    <property type="nucleotide sequence ID" value="NZ_CP015163.1"/>
</dbReference>
<proteinExistence type="predicted"/>
<sequence>MRRSRFAEVVRIRLARDRELLVADGRLVGWRLADVDDLRLIEYLRTFEDGRLDVLLAGGPRDREALAELCVRLAECPAAGSPMAVLLIGHITEMLAVFDLEEDKQP</sequence>
<organism evidence="1 2">
    <name type="scientific">Amycolatopsis albispora</name>
    <dbReference type="NCBI Taxonomy" id="1804986"/>
    <lineage>
        <taxon>Bacteria</taxon>
        <taxon>Bacillati</taxon>
        <taxon>Actinomycetota</taxon>
        <taxon>Actinomycetes</taxon>
        <taxon>Pseudonocardiales</taxon>
        <taxon>Pseudonocardiaceae</taxon>
        <taxon>Amycolatopsis</taxon>
    </lineage>
</organism>
<evidence type="ECO:0000313" key="1">
    <source>
        <dbReference type="EMBL" id="AXB45015.1"/>
    </source>
</evidence>
<evidence type="ECO:0000313" key="2">
    <source>
        <dbReference type="Proteomes" id="UP000250434"/>
    </source>
</evidence>
<reference evidence="1 2" key="1">
    <citation type="submission" date="2016-04" db="EMBL/GenBank/DDBJ databases">
        <title>Complete genome sequence and analysis of deep-sea sediment isolate, Amycolatopsis sp. WP1.</title>
        <authorList>
            <person name="Wang H."/>
            <person name="Chen S."/>
            <person name="Wu Q."/>
        </authorList>
    </citation>
    <scope>NUCLEOTIDE SEQUENCE [LARGE SCALE GENOMIC DNA]</scope>
    <source>
        <strain evidence="1 2">WP1</strain>
    </source>
</reference>
<dbReference type="Proteomes" id="UP000250434">
    <property type="component" value="Chromosome"/>
</dbReference>
<gene>
    <name evidence="1" type="ORF">A4R43_23030</name>
</gene>